<keyword evidence="2" id="KW-1185">Reference proteome</keyword>
<dbReference type="AlphaFoldDB" id="A0A2S9IVY8"/>
<sequence length="78" mass="8855">MDTFASHEIMLRRLVCRETTDALSLPYSGEFCDFLRAAVRSFSRRQAAAFIGEKPVTMLSRRSGGRAASERRSIIRFP</sequence>
<comment type="caution">
    <text evidence="1">The sequence shown here is derived from an EMBL/GenBank/DDBJ whole genome shotgun (WGS) entry which is preliminary data.</text>
</comment>
<dbReference type="EMBL" id="PVBR01000003">
    <property type="protein sequence ID" value="PRD44694.1"/>
    <property type="molecule type" value="Genomic_DNA"/>
</dbReference>
<protein>
    <submittedName>
        <fullName evidence="1">Uncharacterized protein</fullName>
    </submittedName>
</protein>
<evidence type="ECO:0000313" key="1">
    <source>
        <dbReference type="EMBL" id="PRD44694.1"/>
    </source>
</evidence>
<accession>A0A2S9IVY8</accession>
<evidence type="ECO:0000313" key="2">
    <source>
        <dbReference type="Proteomes" id="UP000239434"/>
    </source>
</evidence>
<gene>
    <name evidence="1" type="ORF">C5748_04660</name>
</gene>
<name>A0A2S9IVY8_9HYPH</name>
<proteinExistence type="predicted"/>
<organism evidence="1 2">
    <name type="scientific">Phyllobacterium phragmitis</name>
    <dbReference type="NCBI Taxonomy" id="2670329"/>
    <lineage>
        <taxon>Bacteria</taxon>
        <taxon>Pseudomonadati</taxon>
        <taxon>Pseudomonadota</taxon>
        <taxon>Alphaproteobacteria</taxon>
        <taxon>Hyphomicrobiales</taxon>
        <taxon>Phyllobacteriaceae</taxon>
        <taxon>Phyllobacterium</taxon>
    </lineage>
</organism>
<dbReference type="Proteomes" id="UP000239434">
    <property type="component" value="Unassembled WGS sequence"/>
</dbReference>
<reference evidence="1 2" key="1">
    <citation type="submission" date="2018-02" db="EMBL/GenBank/DDBJ databases">
        <title>The draft genome of Phyllobacterium sp. 1N-3.</title>
        <authorList>
            <person name="Liu L."/>
            <person name="Li L."/>
            <person name="Zhang X."/>
            <person name="Wang T."/>
            <person name="Liang L."/>
        </authorList>
    </citation>
    <scope>NUCLEOTIDE SEQUENCE [LARGE SCALE GENOMIC DNA]</scope>
    <source>
        <strain evidence="1 2">1N-3</strain>
    </source>
</reference>